<protein>
    <submittedName>
        <fullName evidence="1">Uncharacterized protein</fullName>
    </submittedName>
</protein>
<name>A0AAW1LU08_POPJA</name>
<evidence type="ECO:0000313" key="1">
    <source>
        <dbReference type="EMBL" id="KAK9737513.1"/>
    </source>
</evidence>
<sequence>MLKMQIIVRQGLQCLCLKGCHKNFVVFRAKTVFLIDVQPPRTKKDQEILYGDSSEAIAYAKSLYSNKVSDNATISSDKSLTYFTVLLPAWKLGKIQRLLSNIFKYFETLEDPSKDIGDKVWHKNCLLE</sequence>
<dbReference type="Proteomes" id="UP001458880">
    <property type="component" value="Unassembled WGS sequence"/>
</dbReference>
<accession>A0AAW1LU08</accession>
<dbReference type="EMBL" id="JASPKY010000099">
    <property type="protein sequence ID" value="KAK9737513.1"/>
    <property type="molecule type" value="Genomic_DNA"/>
</dbReference>
<reference evidence="1 2" key="1">
    <citation type="journal article" date="2024" name="BMC Genomics">
        <title>De novo assembly and annotation of Popillia japonica's genome with initial clues to its potential as an invasive pest.</title>
        <authorList>
            <person name="Cucini C."/>
            <person name="Boschi S."/>
            <person name="Funari R."/>
            <person name="Cardaioli E."/>
            <person name="Iannotti N."/>
            <person name="Marturano G."/>
            <person name="Paoli F."/>
            <person name="Bruttini M."/>
            <person name="Carapelli A."/>
            <person name="Frati F."/>
            <person name="Nardi F."/>
        </authorList>
    </citation>
    <scope>NUCLEOTIDE SEQUENCE [LARGE SCALE GENOMIC DNA]</scope>
    <source>
        <strain evidence="1">DMR45628</strain>
    </source>
</reference>
<comment type="caution">
    <text evidence="1">The sequence shown here is derived from an EMBL/GenBank/DDBJ whole genome shotgun (WGS) entry which is preliminary data.</text>
</comment>
<proteinExistence type="predicted"/>
<organism evidence="1 2">
    <name type="scientific">Popillia japonica</name>
    <name type="common">Japanese beetle</name>
    <dbReference type="NCBI Taxonomy" id="7064"/>
    <lineage>
        <taxon>Eukaryota</taxon>
        <taxon>Metazoa</taxon>
        <taxon>Ecdysozoa</taxon>
        <taxon>Arthropoda</taxon>
        <taxon>Hexapoda</taxon>
        <taxon>Insecta</taxon>
        <taxon>Pterygota</taxon>
        <taxon>Neoptera</taxon>
        <taxon>Endopterygota</taxon>
        <taxon>Coleoptera</taxon>
        <taxon>Polyphaga</taxon>
        <taxon>Scarabaeiformia</taxon>
        <taxon>Scarabaeidae</taxon>
        <taxon>Rutelinae</taxon>
        <taxon>Popillia</taxon>
    </lineage>
</organism>
<dbReference type="AlphaFoldDB" id="A0AAW1LU08"/>
<gene>
    <name evidence="1" type="ORF">QE152_g10703</name>
</gene>
<keyword evidence="2" id="KW-1185">Reference proteome</keyword>
<evidence type="ECO:0000313" key="2">
    <source>
        <dbReference type="Proteomes" id="UP001458880"/>
    </source>
</evidence>